<reference evidence="2" key="1">
    <citation type="submission" date="2023-03" db="EMBL/GenBank/DDBJ databases">
        <title>Chromosome-scale reference genome and RAD-based genetic map of yellow starthistle (Centaurea solstitialis) reveal putative structural variation and QTLs associated with invader traits.</title>
        <authorList>
            <person name="Reatini B."/>
            <person name="Cang F.A."/>
            <person name="Jiang Q."/>
            <person name="Mckibben M.T.W."/>
            <person name="Barker M.S."/>
            <person name="Rieseberg L.H."/>
            <person name="Dlugosch K.M."/>
        </authorList>
    </citation>
    <scope>NUCLEOTIDE SEQUENCE</scope>
    <source>
        <strain evidence="2">CAN-66</strain>
        <tissue evidence="2">Leaf</tissue>
    </source>
</reference>
<dbReference type="PANTHER" id="PTHR34115">
    <property type="entry name" value="PROTEIN, PUTATIVE-RELATED"/>
    <property type="match status" value="1"/>
</dbReference>
<dbReference type="InterPro" id="IPR053258">
    <property type="entry name" value="Ca-permeable_cation_channel"/>
</dbReference>
<dbReference type="AlphaFoldDB" id="A0AA38T411"/>
<dbReference type="Proteomes" id="UP001172457">
    <property type="component" value="Chromosome 5"/>
</dbReference>
<sequence>MTGLTKGLGSRFQNYSRVLQLLYTGALIVMYTPLIALLQLKFQSEERSPFETHGSFLIMSLVALTIATLTSGILFYITGPLQRSMAKRFSFIHYKILKVVFCFSGILAPLSLVLTLFIPHNLNWIGYMIVCTLFVVVVGCNICGYVKLLDKERLM</sequence>
<protein>
    <submittedName>
        <fullName evidence="2">Uncharacterized protein</fullName>
    </submittedName>
</protein>
<keyword evidence="1" id="KW-0812">Transmembrane</keyword>
<proteinExistence type="predicted"/>
<keyword evidence="1" id="KW-0472">Membrane</keyword>
<feature type="transmembrane region" description="Helical" evidence="1">
    <location>
        <begin position="54"/>
        <end position="78"/>
    </location>
</feature>
<feature type="transmembrane region" description="Helical" evidence="1">
    <location>
        <begin position="21"/>
        <end position="42"/>
    </location>
</feature>
<comment type="caution">
    <text evidence="2">The sequence shown here is derived from an EMBL/GenBank/DDBJ whole genome shotgun (WGS) entry which is preliminary data.</text>
</comment>
<feature type="transmembrane region" description="Helical" evidence="1">
    <location>
        <begin position="124"/>
        <end position="146"/>
    </location>
</feature>
<keyword evidence="3" id="KW-1185">Reference proteome</keyword>
<organism evidence="2 3">
    <name type="scientific">Centaurea solstitialis</name>
    <name type="common">yellow star-thistle</name>
    <dbReference type="NCBI Taxonomy" id="347529"/>
    <lineage>
        <taxon>Eukaryota</taxon>
        <taxon>Viridiplantae</taxon>
        <taxon>Streptophyta</taxon>
        <taxon>Embryophyta</taxon>
        <taxon>Tracheophyta</taxon>
        <taxon>Spermatophyta</taxon>
        <taxon>Magnoliopsida</taxon>
        <taxon>eudicotyledons</taxon>
        <taxon>Gunneridae</taxon>
        <taxon>Pentapetalae</taxon>
        <taxon>asterids</taxon>
        <taxon>campanulids</taxon>
        <taxon>Asterales</taxon>
        <taxon>Asteraceae</taxon>
        <taxon>Carduoideae</taxon>
        <taxon>Cardueae</taxon>
        <taxon>Centaureinae</taxon>
        <taxon>Centaurea</taxon>
    </lineage>
</organism>
<dbReference type="EMBL" id="JARYMX010000005">
    <property type="protein sequence ID" value="KAJ9548096.1"/>
    <property type="molecule type" value="Genomic_DNA"/>
</dbReference>
<keyword evidence="1" id="KW-1133">Transmembrane helix</keyword>
<dbReference type="PANTHER" id="PTHR34115:SF5">
    <property type="entry name" value="PROTEIN, PUTATIVE-RELATED"/>
    <property type="match status" value="1"/>
</dbReference>
<evidence type="ECO:0000313" key="2">
    <source>
        <dbReference type="EMBL" id="KAJ9548096.1"/>
    </source>
</evidence>
<accession>A0AA38T411</accession>
<feature type="transmembrane region" description="Helical" evidence="1">
    <location>
        <begin position="99"/>
        <end position="118"/>
    </location>
</feature>
<evidence type="ECO:0000256" key="1">
    <source>
        <dbReference type="SAM" id="Phobius"/>
    </source>
</evidence>
<name>A0AA38T411_9ASTR</name>
<evidence type="ECO:0000313" key="3">
    <source>
        <dbReference type="Proteomes" id="UP001172457"/>
    </source>
</evidence>
<gene>
    <name evidence="2" type="ORF">OSB04_020639</name>
</gene>